<dbReference type="AlphaFoldDB" id="A0A0P7AUU1"/>
<dbReference type="SUPFAM" id="SSF53756">
    <property type="entry name" value="UDP-Glycosyltransferase/glycogen phosphorylase"/>
    <property type="match status" value="1"/>
</dbReference>
<dbReference type="Gene3D" id="3.40.50.2000">
    <property type="entry name" value="Glycogen Phosphorylase B"/>
    <property type="match status" value="2"/>
</dbReference>
<dbReference type="CDD" id="cd03809">
    <property type="entry name" value="GT4_MtfB-like"/>
    <property type="match status" value="1"/>
</dbReference>
<evidence type="ECO:0000256" key="1">
    <source>
        <dbReference type="ARBA" id="ARBA00022679"/>
    </source>
</evidence>
<evidence type="ECO:0000259" key="2">
    <source>
        <dbReference type="Pfam" id="PF00534"/>
    </source>
</evidence>
<dbReference type="GO" id="GO:0016757">
    <property type="term" value="F:glycosyltransferase activity"/>
    <property type="evidence" value="ECO:0007669"/>
    <property type="project" value="UniProtKB-KW"/>
</dbReference>
<feature type="domain" description="Glycosyl transferase family 1" evidence="2">
    <location>
        <begin position="187"/>
        <end position="346"/>
    </location>
</feature>
<dbReference type="InterPro" id="IPR028098">
    <property type="entry name" value="Glyco_trans_4-like_N"/>
</dbReference>
<name>A0A0P7AUU1_9FLAO</name>
<organism evidence="4 5">
    <name type="scientific">Croceitalea dokdonensis DOKDO 023</name>
    <dbReference type="NCBI Taxonomy" id="1300341"/>
    <lineage>
        <taxon>Bacteria</taxon>
        <taxon>Pseudomonadati</taxon>
        <taxon>Bacteroidota</taxon>
        <taxon>Flavobacteriia</taxon>
        <taxon>Flavobacteriales</taxon>
        <taxon>Flavobacteriaceae</taxon>
        <taxon>Croceitalea</taxon>
    </lineage>
</organism>
<dbReference type="STRING" id="1300341.I595_2108"/>
<gene>
    <name evidence="4" type="ORF">I595_2108</name>
</gene>
<dbReference type="InterPro" id="IPR001296">
    <property type="entry name" value="Glyco_trans_1"/>
</dbReference>
<keyword evidence="4" id="KW-0328">Glycosyltransferase</keyword>
<accession>A0A0P7AUU1</accession>
<keyword evidence="1 4" id="KW-0808">Transferase</keyword>
<reference evidence="4 5" key="1">
    <citation type="submission" date="2015-09" db="EMBL/GenBank/DDBJ databases">
        <title>Genome sequence of the marine flavobacterium Croceitalea dokdonensis DOKDO 023 that contains proton- and sodium-pumping rhodopsins.</title>
        <authorList>
            <person name="Kwon S.-K."/>
            <person name="Lee H.K."/>
            <person name="Kwak M.-J."/>
            <person name="Kim J.F."/>
        </authorList>
    </citation>
    <scope>NUCLEOTIDE SEQUENCE [LARGE SCALE GENOMIC DNA]</scope>
    <source>
        <strain evidence="4 5">DOKDO 023</strain>
    </source>
</reference>
<dbReference type="Proteomes" id="UP000050280">
    <property type="component" value="Unassembled WGS sequence"/>
</dbReference>
<dbReference type="PANTHER" id="PTHR46401:SF2">
    <property type="entry name" value="GLYCOSYLTRANSFERASE WBBK-RELATED"/>
    <property type="match status" value="1"/>
</dbReference>
<evidence type="ECO:0000313" key="5">
    <source>
        <dbReference type="Proteomes" id="UP000050280"/>
    </source>
</evidence>
<keyword evidence="5" id="KW-1185">Reference proteome</keyword>
<dbReference type="RefSeq" id="WP_054559440.1">
    <property type="nucleotide sequence ID" value="NZ_LDJX01000004.1"/>
</dbReference>
<feature type="domain" description="Glycosyltransferase subfamily 4-like N-terminal" evidence="3">
    <location>
        <begin position="54"/>
        <end position="176"/>
    </location>
</feature>
<dbReference type="PATRIC" id="fig|1300341.3.peg.2285"/>
<dbReference type="Pfam" id="PF13439">
    <property type="entry name" value="Glyco_transf_4"/>
    <property type="match status" value="1"/>
</dbReference>
<evidence type="ECO:0000313" key="4">
    <source>
        <dbReference type="EMBL" id="KPM31614.1"/>
    </source>
</evidence>
<dbReference type="EMBL" id="LDJX01000004">
    <property type="protein sequence ID" value="KPM31614.1"/>
    <property type="molecule type" value="Genomic_DNA"/>
</dbReference>
<dbReference type="PANTHER" id="PTHR46401">
    <property type="entry name" value="GLYCOSYLTRANSFERASE WBBK-RELATED"/>
    <property type="match status" value="1"/>
</dbReference>
<protein>
    <submittedName>
        <fullName evidence="4">Mannosyltransferase</fullName>
    </submittedName>
</protein>
<dbReference type="Pfam" id="PF00534">
    <property type="entry name" value="Glycos_transf_1"/>
    <property type="match status" value="1"/>
</dbReference>
<sequence>MKIGYDAKRIFHNTTGLGNYGRDIVRILTGHPAISHLFLFNPKASSLSKKVELGKATIVYPAGWFWKNFTTLWRLFGESKQLSGKGVDIFHGLSGELPMGLPHKKVASVVTIHDLIFLSHPHYYNFFDRIIYRLKFQHAVNHADRVIAISEQTKKDIIKYLRTDADKITVIYQGCNEVYQKEYTTQEKQEVRKKFNLPEKFILNVGTLQERKNALSVVRAIKDTKYHLVLVGQEKAYAKKIKKYIRDNHMEHQVSFIKNISSEELATVYQCATVFCYPSICEGFGIPIIEALYSKLPVITTKNGCFPEAAGPDSIFVDPMDTKEIKTALEDLFSHPVKRAEMAKKGFVYVQRFSDANVAQNLVNLYKNLT</sequence>
<dbReference type="OrthoDB" id="9801609at2"/>
<evidence type="ECO:0000259" key="3">
    <source>
        <dbReference type="Pfam" id="PF13439"/>
    </source>
</evidence>
<comment type="caution">
    <text evidence="4">The sequence shown here is derived from an EMBL/GenBank/DDBJ whole genome shotgun (WGS) entry which is preliminary data.</text>
</comment>
<proteinExistence type="predicted"/>